<comment type="caution">
    <text evidence="1">The sequence shown here is derived from an EMBL/GenBank/DDBJ whole genome shotgun (WGS) entry which is preliminary data.</text>
</comment>
<dbReference type="AlphaFoldDB" id="A0A9D1RTH9"/>
<accession>A0A9D1RTH9</accession>
<dbReference type="InterPro" id="IPR025518">
    <property type="entry name" value="DUF4406"/>
</dbReference>
<reference evidence="1" key="2">
    <citation type="submission" date="2021-04" db="EMBL/GenBank/DDBJ databases">
        <authorList>
            <person name="Gilroy R."/>
        </authorList>
    </citation>
    <scope>NUCLEOTIDE SEQUENCE</scope>
    <source>
        <strain evidence="1">ChiGjej6B6-1540</strain>
    </source>
</reference>
<proteinExistence type="predicted"/>
<protein>
    <submittedName>
        <fullName evidence="1">DUF4406 domain-containing protein</fullName>
    </submittedName>
</protein>
<dbReference type="Pfam" id="PF14359">
    <property type="entry name" value="DUF4406"/>
    <property type="match status" value="1"/>
</dbReference>
<gene>
    <name evidence="1" type="ORF">H9868_00625</name>
</gene>
<reference evidence="1" key="1">
    <citation type="journal article" date="2021" name="PeerJ">
        <title>Extensive microbial diversity within the chicken gut microbiome revealed by metagenomics and culture.</title>
        <authorList>
            <person name="Gilroy R."/>
            <person name="Ravi A."/>
            <person name="Getino M."/>
            <person name="Pursley I."/>
            <person name="Horton D.L."/>
            <person name="Alikhan N.F."/>
            <person name="Baker D."/>
            <person name="Gharbi K."/>
            <person name="Hall N."/>
            <person name="Watson M."/>
            <person name="Adriaenssens E.M."/>
            <person name="Foster-Nyarko E."/>
            <person name="Jarju S."/>
            <person name="Secka A."/>
            <person name="Antonio M."/>
            <person name="Oren A."/>
            <person name="Chaudhuri R.R."/>
            <person name="La Ragione R."/>
            <person name="Hildebrand F."/>
            <person name="Pallen M.J."/>
        </authorList>
    </citation>
    <scope>NUCLEOTIDE SEQUENCE</scope>
    <source>
        <strain evidence="1">ChiGjej6B6-1540</strain>
    </source>
</reference>
<organism evidence="1 2">
    <name type="scientific">Candidatus Flavonifractor merdipullorum</name>
    <dbReference type="NCBI Taxonomy" id="2838590"/>
    <lineage>
        <taxon>Bacteria</taxon>
        <taxon>Bacillati</taxon>
        <taxon>Bacillota</taxon>
        <taxon>Clostridia</taxon>
        <taxon>Eubacteriales</taxon>
        <taxon>Oscillospiraceae</taxon>
        <taxon>Flavonifractor</taxon>
    </lineage>
</organism>
<name>A0A9D1RTH9_9FIRM</name>
<dbReference type="EMBL" id="DXGA01000013">
    <property type="protein sequence ID" value="HIW93023.1"/>
    <property type="molecule type" value="Genomic_DNA"/>
</dbReference>
<evidence type="ECO:0000313" key="1">
    <source>
        <dbReference type="EMBL" id="HIW93023.1"/>
    </source>
</evidence>
<dbReference type="Proteomes" id="UP000824192">
    <property type="component" value="Unassembled WGS sequence"/>
</dbReference>
<evidence type="ECO:0000313" key="2">
    <source>
        <dbReference type="Proteomes" id="UP000824192"/>
    </source>
</evidence>
<sequence>MRIFISQPMKGKTDSEIKQERERIIEKVREEYGEAVTVIESFFEGAPAAAKPLWFLGKSLEMLAGADLAVFASGWQDARGCRIEHDCAVAYGIGTMEM</sequence>